<dbReference type="Proteomes" id="UP000585474">
    <property type="component" value="Unassembled WGS sequence"/>
</dbReference>
<reference evidence="2 3" key="1">
    <citation type="submission" date="2019-07" db="EMBL/GenBank/DDBJ databases">
        <title>De Novo Assembly of kiwifruit Actinidia rufa.</title>
        <authorList>
            <person name="Sugita-Konishi S."/>
            <person name="Sato K."/>
            <person name="Mori E."/>
            <person name="Abe Y."/>
            <person name="Kisaki G."/>
            <person name="Hamano K."/>
            <person name="Suezawa K."/>
            <person name="Otani M."/>
            <person name="Fukuda T."/>
            <person name="Manabe T."/>
            <person name="Gomi K."/>
            <person name="Tabuchi M."/>
            <person name="Akimitsu K."/>
            <person name="Kataoka I."/>
        </authorList>
    </citation>
    <scope>NUCLEOTIDE SEQUENCE [LARGE SCALE GENOMIC DNA]</scope>
    <source>
        <strain evidence="3">cv. Fuchu</strain>
    </source>
</reference>
<evidence type="ECO:0000313" key="3">
    <source>
        <dbReference type="Proteomes" id="UP000585474"/>
    </source>
</evidence>
<dbReference type="Gene3D" id="3.40.50.1820">
    <property type="entry name" value="alpha/beta hydrolase"/>
    <property type="match status" value="1"/>
</dbReference>
<dbReference type="InterPro" id="IPR029058">
    <property type="entry name" value="AB_hydrolase_fold"/>
</dbReference>
<proteinExistence type="predicted"/>
<protein>
    <recommendedName>
        <fullName evidence="4">Hydroxyproline-rich glycoprotein family protein</fullName>
    </recommendedName>
</protein>
<name>A0A7J0EKU2_9ERIC</name>
<comment type="caution">
    <text evidence="2">The sequence shown here is derived from an EMBL/GenBank/DDBJ whole genome shotgun (WGS) entry which is preliminary data.</text>
</comment>
<feature type="chain" id="PRO_5029848393" description="Hydroxyproline-rich glycoprotein family protein" evidence="1">
    <location>
        <begin position="23"/>
        <end position="334"/>
    </location>
</feature>
<dbReference type="GO" id="GO:0052689">
    <property type="term" value="F:carboxylic ester hydrolase activity"/>
    <property type="evidence" value="ECO:0007669"/>
    <property type="project" value="InterPro"/>
</dbReference>
<feature type="signal peptide" evidence="1">
    <location>
        <begin position="1"/>
        <end position="22"/>
    </location>
</feature>
<keyword evidence="3" id="KW-1185">Reference proteome</keyword>
<dbReference type="GO" id="GO:0006952">
    <property type="term" value="P:defense response"/>
    <property type="evidence" value="ECO:0007669"/>
    <property type="project" value="InterPro"/>
</dbReference>
<dbReference type="EMBL" id="BJWL01000005">
    <property type="protein sequence ID" value="GFY87088.1"/>
    <property type="molecule type" value="Genomic_DNA"/>
</dbReference>
<accession>A0A7J0EKU2</accession>
<evidence type="ECO:0000313" key="2">
    <source>
        <dbReference type="EMBL" id="GFY87088.1"/>
    </source>
</evidence>
<organism evidence="2 3">
    <name type="scientific">Actinidia rufa</name>
    <dbReference type="NCBI Taxonomy" id="165716"/>
    <lineage>
        <taxon>Eukaryota</taxon>
        <taxon>Viridiplantae</taxon>
        <taxon>Streptophyta</taxon>
        <taxon>Embryophyta</taxon>
        <taxon>Tracheophyta</taxon>
        <taxon>Spermatophyta</taxon>
        <taxon>Magnoliopsida</taxon>
        <taxon>eudicotyledons</taxon>
        <taxon>Gunneridae</taxon>
        <taxon>Pentapetalae</taxon>
        <taxon>asterids</taxon>
        <taxon>Ericales</taxon>
        <taxon>Actinidiaceae</taxon>
        <taxon>Actinidia</taxon>
    </lineage>
</organism>
<evidence type="ECO:0008006" key="4">
    <source>
        <dbReference type="Google" id="ProtNLM"/>
    </source>
</evidence>
<dbReference type="InterPro" id="IPR044603">
    <property type="entry name" value="SAG101-like"/>
</dbReference>
<dbReference type="PANTHER" id="PTHR46898">
    <property type="entry name" value="SENESCENCE-ASSOCIATED CARBOXYLESTERASE 101"/>
    <property type="match status" value="1"/>
</dbReference>
<evidence type="ECO:0000256" key="1">
    <source>
        <dbReference type="SAM" id="SignalP"/>
    </source>
</evidence>
<dbReference type="AlphaFoldDB" id="A0A7J0EKU2"/>
<dbReference type="PANTHER" id="PTHR46898:SF3">
    <property type="entry name" value="FUNGAL LIPASE-LIKE DOMAIN-CONTAINING PROTEIN"/>
    <property type="match status" value="1"/>
</dbReference>
<sequence length="334" mass="36334">MALKSIFFLLASLLVVTTTVLSTDEELLMEAKVPVPAPAHSPVKVLPPPPPPFPVTPPPAVPPVKPPVLPPPPVTPPPTKPPPIVLAVTAQVALPAPAPIDHDRGTKWTCSVSISHDRSEAVFYAGLALALTAWILYENTLIYRSKHSPRDTKFPLCITFGSPLLGDNGLQQAILQWPNSCFLHVASNQDRIPKLLASPHNALAIASTSHTSIYKPFSTILLCSESGCACFEDPESTLDLMVTNQVTNEGLEISHYGVILEKLKHRSICREISELGEWNNACPFQTGIFEQIEATKVGRTQVSKPHGGCHNVFKTEESKRREEIVKQKSVLPVS</sequence>
<keyword evidence="1" id="KW-0732">Signal</keyword>
<dbReference type="OrthoDB" id="438440at2759"/>
<gene>
    <name evidence="2" type="ORF">Acr_05g0007270</name>
</gene>